<dbReference type="Pfam" id="PF07589">
    <property type="entry name" value="PEP-CTERM"/>
    <property type="match status" value="1"/>
</dbReference>
<proteinExistence type="predicted"/>
<accession>A0A0B5BGN4</accession>
<dbReference type="HOGENOM" id="CLU_1174067_0_0_7"/>
<evidence type="ECO:0000256" key="1">
    <source>
        <dbReference type="SAM" id="SignalP"/>
    </source>
</evidence>
<keyword evidence="1" id="KW-0732">Signal</keyword>
<dbReference type="AlphaFoldDB" id="A0A0B5BGN4"/>
<gene>
    <name evidence="3" type="ORF">GPICK_07430</name>
</gene>
<feature type="signal peptide" evidence="1">
    <location>
        <begin position="1"/>
        <end position="29"/>
    </location>
</feature>
<dbReference type="KEGG" id="gpi:GPICK_07430"/>
<dbReference type="EMBL" id="CP009788">
    <property type="protein sequence ID" value="AJE03211.1"/>
    <property type="molecule type" value="Genomic_DNA"/>
</dbReference>
<dbReference type="RefSeq" id="WP_039741797.1">
    <property type="nucleotide sequence ID" value="NZ_CP009788.1"/>
</dbReference>
<name>A0A0B5BGN4_9BACT</name>
<protein>
    <recommendedName>
        <fullName evidence="2">Ice-binding protein C-terminal domain-containing protein</fullName>
    </recommendedName>
</protein>
<reference evidence="3 4" key="1">
    <citation type="journal article" date="2015" name="Genome Announc.">
        <title>Complete Genome of Geobacter pickeringii G13T, a Metal-Reducing Isolate from Sedimentary Kaolin Deposits.</title>
        <authorList>
            <person name="Badalamenti J.P."/>
            <person name="Bond D.R."/>
        </authorList>
    </citation>
    <scope>NUCLEOTIDE SEQUENCE [LARGE SCALE GENOMIC DNA]</scope>
    <source>
        <strain evidence="3 4">G13</strain>
    </source>
</reference>
<evidence type="ECO:0000313" key="4">
    <source>
        <dbReference type="Proteomes" id="UP000057609"/>
    </source>
</evidence>
<dbReference type="NCBIfam" id="TIGR02595">
    <property type="entry name" value="PEP_CTERM"/>
    <property type="match status" value="1"/>
</dbReference>
<evidence type="ECO:0000313" key="3">
    <source>
        <dbReference type="EMBL" id="AJE03211.1"/>
    </source>
</evidence>
<feature type="chain" id="PRO_5002098990" description="Ice-binding protein C-terminal domain-containing protein" evidence="1">
    <location>
        <begin position="30"/>
        <end position="236"/>
    </location>
</feature>
<dbReference type="Proteomes" id="UP000057609">
    <property type="component" value="Chromosome"/>
</dbReference>
<keyword evidence="4" id="KW-1185">Reference proteome</keyword>
<organism evidence="3 4">
    <name type="scientific">Geobacter pickeringii</name>
    <dbReference type="NCBI Taxonomy" id="345632"/>
    <lineage>
        <taxon>Bacteria</taxon>
        <taxon>Pseudomonadati</taxon>
        <taxon>Thermodesulfobacteriota</taxon>
        <taxon>Desulfuromonadia</taxon>
        <taxon>Geobacterales</taxon>
        <taxon>Geobacteraceae</taxon>
        <taxon>Geobacter</taxon>
    </lineage>
</organism>
<dbReference type="OrthoDB" id="573373at2"/>
<dbReference type="InterPro" id="IPR013424">
    <property type="entry name" value="Ice-binding_C"/>
</dbReference>
<feature type="domain" description="Ice-binding protein C-terminal" evidence="2">
    <location>
        <begin position="210"/>
        <end position="231"/>
    </location>
</feature>
<sequence>MKTTRVKLVSLSVALVMAFVLCCAFKANALSLATDASAFSGSDTIDWGTLGPGRTKLSQPFSNAVGGMPGLGVTVSMPSSGLMETRVQGKSWAGNFGSGESLLWTRYSNGPLILDFDSAVSGVGAQIQANRFGDFLATIEAFDQGGASLGSFVLNGHSDYSKTDTALFIGVLSNLANIDKVAFSVASVTGHNDFAINNPLVQRQAAQPAPVPEPSTYLLLGIGLIGAAVARWRTRG</sequence>
<evidence type="ECO:0000259" key="2">
    <source>
        <dbReference type="Pfam" id="PF07589"/>
    </source>
</evidence>